<sequence>MEGRIFQVKEGGVSMLQTVVASDIVRDSLLTLWTGVAGFVPRLVAAIIVFLVGWLIAHVLGRLAFHIVRVIRVDSALTRVGFRRAWERSGFRLDTPMLFYELVKWFFAIVFLMAATNILGLTEVTDFLRSVLFYLPNVIVAAVILLSGILVAKFLEGLVRASVKAAGLISANFLGVLTKWAVFVFALLIALAQLKVADDIIKIVVTGLIAAGALALGLSFGLGGVRHAEEMIGDMKKRIGE</sequence>
<gene>
    <name evidence="2" type="ORF">COV30_00410</name>
</gene>
<feature type="transmembrane region" description="Helical" evidence="1">
    <location>
        <begin position="98"/>
        <end position="119"/>
    </location>
</feature>
<accession>A0A2H0R6B8</accession>
<evidence type="ECO:0000256" key="1">
    <source>
        <dbReference type="SAM" id="Phobius"/>
    </source>
</evidence>
<keyword evidence="1" id="KW-1133">Transmembrane helix</keyword>
<dbReference type="EMBL" id="PCXP01000004">
    <property type="protein sequence ID" value="PIR42071.1"/>
    <property type="molecule type" value="Genomic_DNA"/>
</dbReference>
<keyword evidence="1" id="KW-0812">Transmembrane</keyword>
<protein>
    <recommendedName>
        <fullName evidence="4">CmpX protein</fullName>
    </recommendedName>
</protein>
<dbReference type="Proteomes" id="UP000230208">
    <property type="component" value="Unassembled WGS sequence"/>
</dbReference>
<feature type="transmembrane region" description="Helical" evidence="1">
    <location>
        <begin position="173"/>
        <end position="194"/>
    </location>
</feature>
<evidence type="ECO:0000313" key="2">
    <source>
        <dbReference type="EMBL" id="PIR42071.1"/>
    </source>
</evidence>
<feature type="transmembrane region" description="Helical" evidence="1">
    <location>
        <begin position="43"/>
        <end position="65"/>
    </location>
</feature>
<organism evidence="2 3">
    <name type="scientific">Candidatus Yanofskybacteria bacterium CG10_big_fil_rev_8_21_14_0_10_37_15</name>
    <dbReference type="NCBI Taxonomy" id="1975097"/>
    <lineage>
        <taxon>Bacteria</taxon>
        <taxon>Candidatus Yanofskyibacteriota</taxon>
    </lineage>
</organism>
<evidence type="ECO:0000313" key="3">
    <source>
        <dbReference type="Proteomes" id="UP000230208"/>
    </source>
</evidence>
<dbReference type="Pfam" id="PF05552">
    <property type="entry name" value="MS_channel_1st_1"/>
    <property type="match status" value="2"/>
</dbReference>
<dbReference type="Gene3D" id="1.10.287.1260">
    <property type="match status" value="1"/>
</dbReference>
<evidence type="ECO:0008006" key="4">
    <source>
        <dbReference type="Google" id="ProtNLM"/>
    </source>
</evidence>
<dbReference type="AlphaFoldDB" id="A0A2H0R6B8"/>
<comment type="caution">
    <text evidence="2">The sequence shown here is derived from an EMBL/GenBank/DDBJ whole genome shotgun (WGS) entry which is preliminary data.</text>
</comment>
<proteinExistence type="predicted"/>
<reference evidence="2 3" key="1">
    <citation type="submission" date="2017-09" db="EMBL/GenBank/DDBJ databases">
        <title>Depth-based differentiation of microbial function through sediment-hosted aquifers and enrichment of novel symbionts in the deep terrestrial subsurface.</title>
        <authorList>
            <person name="Probst A.J."/>
            <person name="Ladd B."/>
            <person name="Jarett J.K."/>
            <person name="Geller-Mcgrath D.E."/>
            <person name="Sieber C.M."/>
            <person name="Emerson J.B."/>
            <person name="Anantharaman K."/>
            <person name="Thomas B.C."/>
            <person name="Malmstrom R."/>
            <person name="Stieglmeier M."/>
            <person name="Klingl A."/>
            <person name="Woyke T."/>
            <person name="Ryan C.M."/>
            <person name="Banfield J.F."/>
        </authorList>
    </citation>
    <scope>NUCLEOTIDE SEQUENCE [LARGE SCALE GENOMIC DNA]</scope>
    <source>
        <strain evidence="2">CG10_big_fil_rev_8_21_14_0_10_37_15</strain>
    </source>
</reference>
<feature type="transmembrane region" description="Helical" evidence="1">
    <location>
        <begin position="200"/>
        <end position="225"/>
    </location>
</feature>
<name>A0A2H0R6B8_9BACT</name>
<feature type="transmembrane region" description="Helical" evidence="1">
    <location>
        <begin position="131"/>
        <end position="152"/>
    </location>
</feature>
<dbReference type="InterPro" id="IPR008910">
    <property type="entry name" value="MSC_TM_helix"/>
</dbReference>
<keyword evidence="1" id="KW-0472">Membrane</keyword>